<dbReference type="GO" id="GO:0008013">
    <property type="term" value="F:beta-catenin binding"/>
    <property type="evidence" value="ECO:0007669"/>
    <property type="project" value="TreeGrafter"/>
</dbReference>
<dbReference type="PROSITE" id="PS50268">
    <property type="entry name" value="CADHERIN_2"/>
    <property type="match status" value="5"/>
</dbReference>
<dbReference type="Pfam" id="PF00028">
    <property type="entry name" value="Cadherin"/>
    <property type="match status" value="1"/>
</dbReference>
<dbReference type="CDD" id="cd00146">
    <property type="entry name" value="PKD"/>
    <property type="match status" value="1"/>
</dbReference>
<dbReference type="Pfam" id="PF00801">
    <property type="entry name" value="PKD"/>
    <property type="match status" value="1"/>
</dbReference>
<comment type="subcellular location">
    <subcellularLocation>
        <location evidence="1">Membrane</location>
        <topology evidence="1">Single-pass membrane protein</topology>
    </subcellularLocation>
</comment>
<dbReference type="GO" id="GO:0016477">
    <property type="term" value="P:cell migration"/>
    <property type="evidence" value="ECO:0007669"/>
    <property type="project" value="TreeGrafter"/>
</dbReference>
<keyword evidence="12" id="KW-1185">Reference proteome</keyword>
<dbReference type="GO" id="GO:0045296">
    <property type="term" value="F:cadherin binding"/>
    <property type="evidence" value="ECO:0007669"/>
    <property type="project" value="TreeGrafter"/>
</dbReference>
<dbReference type="InterPro" id="IPR013783">
    <property type="entry name" value="Ig-like_fold"/>
</dbReference>
<dbReference type="Gene3D" id="2.60.40.60">
    <property type="entry name" value="Cadherins"/>
    <property type="match status" value="3"/>
</dbReference>
<dbReference type="InterPro" id="IPR039808">
    <property type="entry name" value="Cadherin"/>
</dbReference>
<dbReference type="InterPro" id="IPR029031">
    <property type="entry name" value="Gingipain_N_sf"/>
</dbReference>
<dbReference type="Gene3D" id="3.40.50.10390">
    <property type="entry name" value="Gingipain r, domain 1"/>
    <property type="match status" value="1"/>
</dbReference>
<feature type="domain" description="Cadherin" evidence="10">
    <location>
        <begin position="2109"/>
        <end position="2204"/>
    </location>
</feature>
<reference evidence="11 12" key="1">
    <citation type="submission" date="2019-02" db="EMBL/GenBank/DDBJ databases">
        <title>Genomic Encyclopedia of Type Strains, Phase IV (KMG-IV): sequencing the most valuable type-strain genomes for metagenomic binning, comparative biology and taxonomic classification.</title>
        <authorList>
            <person name="Goeker M."/>
        </authorList>
    </citation>
    <scope>NUCLEOTIDE SEQUENCE [LARGE SCALE GENOMIC DNA]</scope>
    <source>
        <strain evidence="11 12">DSM 28825</strain>
    </source>
</reference>
<feature type="chain" id="PRO_5020448989" evidence="8">
    <location>
        <begin position="21"/>
        <end position="2762"/>
    </location>
</feature>
<dbReference type="Gene3D" id="3.40.50.1460">
    <property type="match status" value="1"/>
</dbReference>
<dbReference type="InterPro" id="IPR038490">
    <property type="entry name" value="Gingipain_propep_sf"/>
</dbReference>
<evidence type="ECO:0000256" key="8">
    <source>
        <dbReference type="SAM" id="SignalP"/>
    </source>
</evidence>
<dbReference type="RefSeq" id="WP_130305903.1">
    <property type="nucleotide sequence ID" value="NZ_SHKN01000001.1"/>
</dbReference>
<feature type="domain" description="Cadherin" evidence="10">
    <location>
        <begin position="2212"/>
        <end position="2301"/>
    </location>
</feature>
<dbReference type="GO" id="GO:0016342">
    <property type="term" value="C:catenin complex"/>
    <property type="evidence" value="ECO:0007669"/>
    <property type="project" value="TreeGrafter"/>
</dbReference>
<dbReference type="InterPro" id="IPR029030">
    <property type="entry name" value="Caspase-like_dom_sf"/>
</dbReference>
<dbReference type="InterPro" id="IPR002126">
    <property type="entry name" value="Cadherin-like_dom"/>
</dbReference>
<evidence type="ECO:0000313" key="11">
    <source>
        <dbReference type="EMBL" id="RZT95985.1"/>
    </source>
</evidence>
<dbReference type="InterPro" id="IPR003599">
    <property type="entry name" value="Ig_sub"/>
</dbReference>
<dbReference type="GO" id="GO:0006508">
    <property type="term" value="P:proteolysis"/>
    <property type="evidence" value="ECO:0007669"/>
    <property type="project" value="InterPro"/>
</dbReference>
<dbReference type="InterPro" id="IPR015919">
    <property type="entry name" value="Cadherin-like_sf"/>
</dbReference>
<dbReference type="Pfam" id="PF20009">
    <property type="entry name" value="GEVED"/>
    <property type="match status" value="2"/>
</dbReference>
<dbReference type="GO" id="GO:0005912">
    <property type="term" value="C:adherens junction"/>
    <property type="evidence" value="ECO:0007669"/>
    <property type="project" value="TreeGrafter"/>
</dbReference>
<dbReference type="InterPro" id="IPR001769">
    <property type="entry name" value="Gingipain"/>
</dbReference>
<feature type="domain" description="PKD" evidence="9">
    <location>
        <begin position="749"/>
        <end position="813"/>
    </location>
</feature>
<dbReference type="Pfam" id="PF18911">
    <property type="entry name" value="PKD_4"/>
    <property type="match status" value="2"/>
</dbReference>
<dbReference type="InterPro" id="IPR026444">
    <property type="entry name" value="Secre_tail"/>
</dbReference>
<keyword evidence="7" id="KW-0472">Membrane</keyword>
<dbReference type="InterPro" id="IPR036116">
    <property type="entry name" value="FN3_sf"/>
</dbReference>
<evidence type="ECO:0000256" key="6">
    <source>
        <dbReference type="ARBA" id="ARBA00022989"/>
    </source>
</evidence>
<dbReference type="InterPro" id="IPR022409">
    <property type="entry name" value="PKD/Chitinase_dom"/>
</dbReference>
<dbReference type="GO" id="GO:0005509">
    <property type="term" value="F:calcium ion binding"/>
    <property type="evidence" value="ECO:0007669"/>
    <property type="project" value="InterPro"/>
</dbReference>
<dbReference type="Pfam" id="PF08126">
    <property type="entry name" value="Propeptide_C25"/>
    <property type="match status" value="1"/>
</dbReference>
<evidence type="ECO:0000256" key="5">
    <source>
        <dbReference type="ARBA" id="ARBA00022837"/>
    </source>
</evidence>
<dbReference type="GO" id="GO:0004197">
    <property type="term" value="F:cysteine-type endopeptidase activity"/>
    <property type="evidence" value="ECO:0007669"/>
    <property type="project" value="InterPro"/>
</dbReference>
<dbReference type="InterPro" id="IPR012600">
    <property type="entry name" value="Propeptide_C25"/>
</dbReference>
<keyword evidence="2" id="KW-0812">Transmembrane</keyword>
<dbReference type="GO" id="GO:0044331">
    <property type="term" value="P:cell-cell adhesion mediated by cadherin"/>
    <property type="evidence" value="ECO:0007669"/>
    <property type="project" value="TreeGrafter"/>
</dbReference>
<dbReference type="PANTHER" id="PTHR24027">
    <property type="entry name" value="CADHERIN-23"/>
    <property type="match status" value="1"/>
</dbReference>
<evidence type="ECO:0000256" key="3">
    <source>
        <dbReference type="ARBA" id="ARBA00022729"/>
    </source>
</evidence>
<accession>A0A4V2FSZ3</accession>
<dbReference type="SUPFAM" id="SSF52129">
    <property type="entry name" value="Caspase-like"/>
    <property type="match status" value="1"/>
</dbReference>
<organism evidence="11 12">
    <name type="scientific">Ancylomarina subtilis</name>
    <dbReference type="NCBI Taxonomy" id="1639035"/>
    <lineage>
        <taxon>Bacteria</taxon>
        <taxon>Pseudomonadati</taxon>
        <taxon>Bacteroidota</taxon>
        <taxon>Bacteroidia</taxon>
        <taxon>Marinilabiliales</taxon>
        <taxon>Marinifilaceae</taxon>
        <taxon>Ancylomarina</taxon>
    </lineage>
</organism>
<keyword evidence="3 8" id="KW-0732">Signal</keyword>
<dbReference type="SUPFAM" id="SSF49265">
    <property type="entry name" value="Fibronectin type III"/>
    <property type="match status" value="1"/>
</dbReference>
<dbReference type="Gene3D" id="2.60.40.10">
    <property type="entry name" value="Immunoglobulins"/>
    <property type="match status" value="5"/>
</dbReference>
<dbReference type="Pfam" id="PF22352">
    <property type="entry name" value="K319L-like_PKD"/>
    <property type="match status" value="1"/>
</dbReference>
<dbReference type="InterPro" id="IPR000601">
    <property type="entry name" value="PKD_dom"/>
</dbReference>
<protein>
    <submittedName>
        <fullName evidence="11">Putative secreted protein (Por secretion system target)</fullName>
    </submittedName>
</protein>
<feature type="domain" description="Cadherin" evidence="10">
    <location>
        <begin position="2002"/>
        <end position="2102"/>
    </location>
</feature>
<dbReference type="SMART" id="SM00409">
    <property type="entry name" value="IG"/>
    <property type="match status" value="3"/>
</dbReference>
<feature type="signal peptide" evidence="8">
    <location>
        <begin position="1"/>
        <end position="20"/>
    </location>
</feature>
<dbReference type="PROSITE" id="PS50093">
    <property type="entry name" value="PKD"/>
    <property type="match status" value="1"/>
</dbReference>
<dbReference type="Pfam" id="PF01364">
    <property type="entry name" value="Peptidase_C25"/>
    <property type="match status" value="1"/>
</dbReference>
<dbReference type="PRINTS" id="PR00205">
    <property type="entry name" value="CADHERIN"/>
</dbReference>
<dbReference type="SUPFAM" id="SSF49313">
    <property type="entry name" value="Cadherin-like"/>
    <property type="match status" value="3"/>
</dbReference>
<evidence type="ECO:0000256" key="7">
    <source>
        <dbReference type="ARBA" id="ARBA00023136"/>
    </source>
</evidence>
<dbReference type="NCBIfam" id="TIGR04183">
    <property type="entry name" value="Por_Secre_tail"/>
    <property type="match status" value="1"/>
</dbReference>
<dbReference type="Gene3D" id="2.60.40.3800">
    <property type="match status" value="1"/>
</dbReference>
<evidence type="ECO:0000259" key="10">
    <source>
        <dbReference type="PROSITE" id="PS50268"/>
    </source>
</evidence>
<proteinExistence type="predicted"/>
<evidence type="ECO:0000313" key="12">
    <source>
        <dbReference type="Proteomes" id="UP000293562"/>
    </source>
</evidence>
<evidence type="ECO:0000256" key="2">
    <source>
        <dbReference type="ARBA" id="ARBA00022692"/>
    </source>
</evidence>
<dbReference type="InterPro" id="IPR045474">
    <property type="entry name" value="GEVED"/>
</dbReference>
<dbReference type="GO" id="GO:0016339">
    <property type="term" value="P:calcium-dependent cell-cell adhesion via plasma membrane cell adhesion molecules"/>
    <property type="evidence" value="ECO:0007669"/>
    <property type="project" value="TreeGrafter"/>
</dbReference>
<evidence type="ECO:0000256" key="4">
    <source>
        <dbReference type="ARBA" id="ARBA00022737"/>
    </source>
</evidence>
<dbReference type="SMART" id="SM00089">
    <property type="entry name" value="PKD"/>
    <property type="match status" value="4"/>
</dbReference>
<dbReference type="Proteomes" id="UP000293562">
    <property type="component" value="Unassembled WGS sequence"/>
</dbReference>
<sequence>MKKHYYLWILFMIFCSSTFGQNQFLPFTKSNQRSVDALQSIKPSRTLESMRAGYLQVSYTFPGAMLAEKAEKGEMYNFLHIEQFGKLGQVGAPALPMRNDMIAVSKNIRPSVELVDSEYIDYSGYNVYPALELPMDTQGAPAPKFEKDASVYEKDAFFPNNVVNIISDQIMKDARMLRVQVCPVQFNPVTKTLRVYSKMVYQIHTGIDKTRVNTTTDDLNILKRMVLNPEAVQKETRNLKMDSEGDDASKDYIIITHSMFDHAAKKLASWKASLGYKVEIVSKDSWTTDEVKEAIHTRYNTWVPKPSYFVIIGDNEQVPGMNFQTSKGEIYASDLYYSCMDGADDYTPDIARGRISVATVEQSEVTIDKIINYEKNPVVDANFYQKGLNCAQFQDVYDGEAPDGFAARRFCHTSEDIRDYITEQGYDVERIYYTDAANNPTHFDNGYFSNGEALPDELLRENGFAWDGGADDIATAINDGRFYLFHRDHGYAGGTGWAHPEFLSDHIGDLKNGNKLPVVFSINCHTGEYQLPECFAEKFLRQKGGGAVAVFGAAYYSLSGPNDGLSLGMVEAIWPNPGINPSFGNGAGIENPGPSGFENSVTSLGDVLNMGLMRMDQTWAPGEANRLYTYRLFHLFGDPAMKMWTQAPQVLTADLPSSVECGATSLTVSNISNPDAIVTVVQADKLLAKANVVAGKAEIKFAAVDNIDKLVVTVSAPNHRPVFKEYVVTGCSSSPEASFSASKSMIVLGDNNQAVKFTDLSTYSPTSWLWDFGTTDIEFEDETSETSQNPVVKYLTKGDYDVKLTATNENGNSEFVEDKAINVYAGTPEASCFGQTTDLNNNYGIGIKAFALNTINSSSGAAVQDGGYKDFSGVHYTTLIPGKTYKAKVTVGGTNPERVKVYLDKNGDGTLDVSEELIELEDLKGENQFDLTVPYDAELNKMLRLRVISDYTGNDITDACYASENGQTEDYSVLIKPGLATIKTLEFTERGFDFAKLKAKFISDGKGAVTERGIVLSKHTLPTVADIKLVDNSSTAEFVIEAKDLEKGTAYSYRAYIINEFGISYGEELSFETFFGEPDAHVTLFAKELSLSTWQAMSWLDSKSTIKPWGYMIKWAKDDAANVVAPVDGLVESENCMYVDPAEEFAVATELDYDTHYFYKIYPYTNEGDAIDYYTEGDVPVFDANTLPFGEYLPYNISSPEKCILAFHLNTINNTAERPNAGYNDFTNISTDLKPNQSYKATVSFDPGGNYEYYLAGWIDWNHDGWFDSETEVVDFGSYTNAGSLSKSFVVPADAMMGETTLRLVYVYGKTLPKSWGSAKYCTAEDYTVNVDANAVVPGLWTGKNSTVWEDAGNWDEGKLPSETTAVMIQAGDSNYPVLSSESHVKSVTVDADACFTIEDGVTFNVDENIDIAGTVIINGGDIAVTGAFNTLASSQVDINGGNLSMSYWGREASSAWARGTIHLNAGVITTGDAKFSSSGVTGAMAEGFVMNVSGDLAMSVTGWADRVQGQVNILAGNPAHTISASASNADMQFKNLSVNTPGETVYLITDDQENAKNFTVTDKLNIIAGTVMCKNTSAALSTFNINELEIVDGASLDISSTSSFIKGNAIGKGALVQIDGTLLLNAVGDQTLDLNASLFDLSCEGDANVLVKNDISIASNLNLLSNNLVLDACDLLLAKDCQLLASGTKHVETFNNAKVVKQFTAAVADQSFFLPIGQGSLGSIMDVSLKQAPSKDASLYFSFDNSQAEGVIADAVLSANWKIDGDDIMKLVPVDVTCSFAGLDINAENYFWAYKTNVWNTISAAERAKPFTASLDSPVATITAMTKADAPAVTISDASGKPASVVGADASMEYLYNSTEWKDCYAAMTIYLNGDNNFQVRYKASESAIESLATANLDTETKTDFDIILSNYEFAENAGDNIVIADIQVLSSDTDVAEYVYSLKADVENNNLFYIKDKQLFAKSSFDFESDKMLNIKLDVEGLDSRNYTINIIDVNEVPTSINLDALNVVENTNVDTRVATISTIDEDLLSEEKFTYSLDGDLLDNSMFSILGDGLYLLENANFEAKDSYSLKLKSTDKGGLSVSEKFEITVTDANDLPTKLISDGLEIGDDLSSGDLVALLSVEDEDKDENANTFTYELVSCRKDKLILEGNKVILDGYIYVSSYSSNNYDLVVKVTEVESGHSFNQTLTFTAVDVNEAPYFSMYGEVLEIDENKLADSEVGMLLFYDPDKGDDVTFELLDDAEGTFRIDDGTLYTTRVLDFEEKAEYSITAKVMDKAGLFEEDTFTITVKDVNDVPENIALSATSIKENNVFKTLVGSISANDQEGDEISFSLSEASDNALFTIEGSELYSNAIFDFEKEAEYSIELVATDAKNGVSTQTILIQIENENETPVADAGDAQTVNEGDVVTLNGKSSTDADNQELTFAWTSEDGVVLTGANTSAPSFIAPSVDADKDYTFELTVSDGELTSTSTVVVKVKNVVPVNHAPVANAGDAQTVNEGDVVTLNGKSSTDADNQELTFAWTSEDGVVLTGANTSAPSFTAPSVNADKDYTFELTVSDGELTSTSTVVVTVKNVVPVNHAPVANAGDAQTVNEGDVVTLDASASSDVDANVTLTYSWTSEDGISIENNTQVQASFIAPEVDVDTDFEIQLTVSNGTDVSETTVIITVKALVTGIEDIDATVQAVSLYPNPCRGAFKIHLNERPQAEAIIEICNVTGRLVYQGSMFEQEKVISVSSVPGLYLVRIRIGDMHVVKKLIIK</sequence>
<comment type="caution">
    <text evidence="11">The sequence shown here is derived from an EMBL/GenBank/DDBJ whole genome shotgun (WGS) entry which is preliminary data.</text>
</comment>
<feature type="domain" description="Cadherin" evidence="10">
    <location>
        <begin position="1914"/>
        <end position="2002"/>
    </location>
</feature>
<feature type="domain" description="Cadherin" evidence="10">
    <location>
        <begin position="2301"/>
        <end position="2397"/>
    </location>
</feature>
<keyword evidence="4" id="KW-0677">Repeat</keyword>
<dbReference type="Pfam" id="PF18962">
    <property type="entry name" value="Por_Secre_tail"/>
    <property type="match status" value="1"/>
</dbReference>
<keyword evidence="5" id="KW-0106">Calcium</keyword>
<evidence type="ECO:0000256" key="1">
    <source>
        <dbReference type="ARBA" id="ARBA00004167"/>
    </source>
</evidence>
<evidence type="ECO:0000259" key="9">
    <source>
        <dbReference type="PROSITE" id="PS50093"/>
    </source>
</evidence>
<dbReference type="EMBL" id="SHKN01000001">
    <property type="protein sequence ID" value="RZT95985.1"/>
    <property type="molecule type" value="Genomic_DNA"/>
</dbReference>
<dbReference type="GO" id="GO:0007156">
    <property type="term" value="P:homophilic cell adhesion via plasma membrane adhesion molecules"/>
    <property type="evidence" value="ECO:0007669"/>
    <property type="project" value="InterPro"/>
</dbReference>
<name>A0A4V2FSZ3_9BACT</name>
<dbReference type="OrthoDB" id="5294031at2"/>
<dbReference type="GO" id="GO:0000902">
    <property type="term" value="P:cell morphogenesis"/>
    <property type="evidence" value="ECO:0007669"/>
    <property type="project" value="TreeGrafter"/>
</dbReference>
<dbReference type="GO" id="GO:0007043">
    <property type="term" value="P:cell-cell junction assembly"/>
    <property type="evidence" value="ECO:0007669"/>
    <property type="project" value="TreeGrafter"/>
</dbReference>
<dbReference type="PANTHER" id="PTHR24027:SF422">
    <property type="entry name" value="CADHERIN DOMAIN-CONTAINING PROTEIN"/>
    <property type="match status" value="1"/>
</dbReference>
<dbReference type="GO" id="GO:0034332">
    <property type="term" value="P:adherens junction organization"/>
    <property type="evidence" value="ECO:0007669"/>
    <property type="project" value="TreeGrafter"/>
</dbReference>
<dbReference type="CDD" id="cd11304">
    <property type="entry name" value="Cadherin_repeat"/>
    <property type="match status" value="3"/>
</dbReference>
<keyword evidence="6" id="KW-1133">Transmembrane helix</keyword>
<dbReference type="SUPFAM" id="SSF49299">
    <property type="entry name" value="PKD domain"/>
    <property type="match status" value="3"/>
</dbReference>
<gene>
    <name evidence="11" type="ORF">EV201_0614</name>
</gene>
<dbReference type="SMART" id="SM00112">
    <property type="entry name" value="CA"/>
    <property type="match status" value="3"/>
</dbReference>
<dbReference type="InterPro" id="IPR035986">
    <property type="entry name" value="PKD_dom_sf"/>
</dbReference>